<organism evidence="1 2">
    <name type="scientific">Hoylesella marshii DSM 16973 = JCM 13450</name>
    <dbReference type="NCBI Taxonomy" id="862515"/>
    <lineage>
        <taxon>Bacteria</taxon>
        <taxon>Pseudomonadati</taxon>
        <taxon>Bacteroidota</taxon>
        <taxon>Bacteroidia</taxon>
        <taxon>Bacteroidales</taxon>
        <taxon>Prevotellaceae</taxon>
        <taxon>Hoylesella</taxon>
    </lineage>
</organism>
<proteinExistence type="predicted"/>
<evidence type="ECO:0000313" key="1">
    <source>
        <dbReference type="EMBL" id="EFM00937.1"/>
    </source>
</evidence>
<dbReference type="EMBL" id="AEEI01000061">
    <property type="protein sequence ID" value="EFM00937.1"/>
    <property type="molecule type" value="Genomic_DNA"/>
</dbReference>
<dbReference type="Proteomes" id="UP000004394">
    <property type="component" value="Unassembled WGS sequence"/>
</dbReference>
<sequence>MAKKSNEVYAAIAMALHEFKGNNVHDKETGIITIRPRHTQWNNRILTMTQHP</sequence>
<gene>
    <name evidence="1" type="ORF">HMPREF0658_2208</name>
</gene>
<name>E0NVK3_9BACT</name>
<dbReference type="BioCyc" id="PMAR862515-HMP:GMOO-2241-MONOMER"/>
<dbReference type="AlphaFoldDB" id="E0NVK3"/>
<protein>
    <submittedName>
        <fullName evidence="1">Uncharacterized protein</fullName>
    </submittedName>
</protein>
<reference evidence="1" key="1">
    <citation type="submission" date="2010-07" db="EMBL/GenBank/DDBJ databases">
        <authorList>
            <person name="Muzny D."/>
            <person name="Qin X."/>
            <person name="Deng J."/>
            <person name="Jiang H."/>
            <person name="Liu Y."/>
            <person name="Qu J."/>
            <person name="Song X.-Z."/>
            <person name="Zhang L."/>
            <person name="Thornton R."/>
            <person name="Coyle M."/>
            <person name="Francisco L."/>
            <person name="Jackson L."/>
            <person name="Javaid M."/>
            <person name="Korchina V."/>
            <person name="Kovar C."/>
            <person name="Mata R."/>
            <person name="Mathew T."/>
            <person name="Ngo R."/>
            <person name="Nguyen L."/>
            <person name="Nguyen N."/>
            <person name="Okwuonu G."/>
            <person name="Ongeri F."/>
            <person name="Pham C."/>
            <person name="Simmons D."/>
            <person name="Wilczek-Boney K."/>
            <person name="Hale W."/>
            <person name="Jakkamsetti A."/>
            <person name="Pham P."/>
            <person name="Ruth R."/>
            <person name="San Lucas F."/>
            <person name="Warren J."/>
            <person name="Zhang J."/>
            <person name="Zhao Z."/>
            <person name="Zhou C."/>
            <person name="Zhu D."/>
            <person name="Lee S."/>
            <person name="Bess C."/>
            <person name="Blankenburg K."/>
            <person name="Forbes L."/>
            <person name="Fu Q."/>
            <person name="Gubbala S."/>
            <person name="Hirani K."/>
            <person name="Jayaseelan J.C."/>
            <person name="Lara F."/>
            <person name="Munidasa M."/>
            <person name="Palculict T."/>
            <person name="Patil S."/>
            <person name="Pu L.-L."/>
            <person name="Saada N."/>
            <person name="Tang L."/>
            <person name="Weissenberger G."/>
            <person name="Zhu Y."/>
            <person name="Hemphill L."/>
            <person name="Shang Y."/>
            <person name="Youmans B."/>
            <person name="Ayvaz T."/>
            <person name="Ross M."/>
            <person name="Santibanez J."/>
            <person name="Aqrawi P."/>
            <person name="Gross S."/>
            <person name="Joshi V."/>
            <person name="Fowler G."/>
            <person name="Nazareth L."/>
            <person name="Reid J."/>
            <person name="Worley K."/>
            <person name="Petrosino J."/>
            <person name="Highlander S."/>
            <person name="Gibbs R."/>
        </authorList>
    </citation>
    <scope>NUCLEOTIDE SEQUENCE [LARGE SCALE GENOMIC DNA]</scope>
    <source>
        <strain evidence="1">DSM 16973</strain>
    </source>
</reference>
<keyword evidence="2" id="KW-1185">Reference proteome</keyword>
<dbReference type="HOGENOM" id="CLU_203253_0_0_10"/>
<comment type="caution">
    <text evidence="1">The sequence shown here is derived from an EMBL/GenBank/DDBJ whole genome shotgun (WGS) entry which is preliminary data.</text>
</comment>
<dbReference type="STRING" id="862515.HMPREF0658_2208"/>
<evidence type="ECO:0000313" key="2">
    <source>
        <dbReference type="Proteomes" id="UP000004394"/>
    </source>
</evidence>
<dbReference type="RefSeq" id="WP_006950600.1">
    <property type="nucleotide sequence ID" value="NZ_BAJI01000040.1"/>
</dbReference>
<accession>E0NVK3</accession>